<dbReference type="SMART" id="SM00490">
    <property type="entry name" value="HELICc"/>
    <property type="match status" value="1"/>
</dbReference>
<dbReference type="SMART" id="SM00487">
    <property type="entry name" value="DEXDc"/>
    <property type="match status" value="1"/>
</dbReference>
<proteinExistence type="predicted"/>
<keyword evidence="2" id="KW-0378">Hydrolase</keyword>
<evidence type="ECO:0000256" key="2">
    <source>
        <dbReference type="ARBA" id="ARBA00022801"/>
    </source>
</evidence>
<feature type="domain" description="Helicase C-terminal" evidence="7">
    <location>
        <begin position="444"/>
        <end position="617"/>
    </location>
</feature>
<dbReference type="Pfam" id="PF00270">
    <property type="entry name" value="DEAD"/>
    <property type="match status" value="1"/>
</dbReference>
<evidence type="ECO:0000259" key="6">
    <source>
        <dbReference type="PROSITE" id="PS51192"/>
    </source>
</evidence>
<dbReference type="GO" id="GO:0005524">
    <property type="term" value="F:ATP binding"/>
    <property type="evidence" value="ECO:0007669"/>
    <property type="project" value="UniProtKB-KW"/>
</dbReference>
<accession>A0A2I2KT44</accession>
<dbReference type="InterPro" id="IPR011545">
    <property type="entry name" value="DEAD/DEAH_box_helicase_dom"/>
</dbReference>
<dbReference type="InterPro" id="IPR050474">
    <property type="entry name" value="Hel308_SKI2-like"/>
</dbReference>
<dbReference type="InterPro" id="IPR001650">
    <property type="entry name" value="Helicase_C-like"/>
</dbReference>
<organism evidence="8 9">
    <name type="scientific">Frankia canadensis</name>
    <dbReference type="NCBI Taxonomy" id="1836972"/>
    <lineage>
        <taxon>Bacteria</taxon>
        <taxon>Bacillati</taxon>
        <taxon>Actinomycetota</taxon>
        <taxon>Actinomycetes</taxon>
        <taxon>Frankiales</taxon>
        <taxon>Frankiaceae</taxon>
        <taxon>Frankia</taxon>
    </lineage>
</organism>
<evidence type="ECO:0000313" key="9">
    <source>
        <dbReference type="Proteomes" id="UP000234331"/>
    </source>
</evidence>
<keyword evidence="9" id="KW-1185">Reference proteome</keyword>
<name>A0A2I2KT44_9ACTN</name>
<dbReference type="EMBL" id="FZMO01000205">
    <property type="protein sequence ID" value="SNQ48844.1"/>
    <property type="molecule type" value="Genomic_DNA"/>
</dbReference>
<dbReference type="Proteomes" id="UP000234331">
    <property type="component" value="Unassembled WGS sequence"/>
</dbReference>
<dbReference type="InterPro" id="IPR014001">
    <property type="entry name" value="Helicase_ATP-bd"/>
</dbReference>
<dbReference type="GO" id="GO:0003676">
    <property type="term" value="F:nucleic acid binding"/>
    <property type="evidence" value="ECO:0007669"/>
    <property type="project" value="InterPro"/>
</dbReference>
<dbReference type="PANTHER" id="PTHR47961">
    <property type="entry name" value="DNA POLYMERASE THETA, PUTATIVE (AFU_ORTHOLOGUE AFUA_1G05260)-RELATED"/>
    <property type="match status" value="1"/>
</dbReference>
<evidence type="ECO:0000256" key="5">
    <source>
        <dbReference type="SAM" id="MobiDB-lite"/>
    </source>
</evidence>
<keyword evidence="3 8" id="KW-0347">Helicase</keyword>
<gene>
    <name evidence="8" type="ORF">FRACA_2830003</name>
</gene>
<sequence>MFGWVRQPRNADAAGWTPDVDARPFGSGAVGSGAVGSGAVSSHVVGSGAAGSAGMSVGRVVVTSGSQAMALARELLDPSRSPAAFAAPRITERRLLHWSMITDPWASVPAAPPGVDVRVLLPEAPEFDALHVLVKSAGIACRRVRHLVDAETVSTLDKDGRLGPIWACPGFLPVANTAQLAPPRRTGASAEAARDAFELAWDSHDGPFTPDWTPVDAASLIPPAWVPYLGRPTLNPAQVEAAPHILRGESHVVVVAPTGSGKTIIGMLAALKAILGDGRKAAWLVPQRSLTDELDRELSTWRARGLRVERLSGEHVTDVEKVRRADLWVSTTEKFEAVCRSSSLRTALAEVGCLVVDEIHLLGSAARGPLLEALLARVRGADSPVRIVGLSATVANAEQVADWLGARVVSTSWRPTRLTWQVPMVPASSDRRAANASRLAATLAITRMITDDEGSVLVFCGSRRNVRATALAIAADRGAVIAGVDPDDADAVHRACARAGVGLHYKGWEYRHEAEREFRARRLEVLVATTTVAAGVNLPARAVVVRDTQIGLDRIDVATVQQMFGRAGRIGAGETEGWAYLICDESERATWQSRLVEGYTVRSHIADSLADHLLAEAAQDRIATFADAENWWLRTFAHHQGADGVSPVSDAVDLLVSGAYLTVSTSGPRPTESDDPSPRSCDVLLTVTDLGLLTTRFMVPVEIGIELREHVDGVDVPDAPEEAEWVLAGALGRLIPEFAEAPIAEELRPQVARLLRARGHRERLDEPGRAPGLSPSTGVEPGDLARVAFALVANSPALFTRPGRTIAGIPTPALTPILADSPRYFAWLAAQGGLGTVHPWVAVVAGDLGRRIRWRRLGATRGAGRLLWMCEQMATPTLAEGVVPELFAAARRRDVSNPDWPVGRPPTGCRLDHGAYVALLRDRATDASATERDGQVMLHGSAAVTAALWSGPNRLTVPLPRTDPTPYPTSDAPPADRGPGDRAPSSHGVALFTRRGDARSTGWLAAYNSIGTTATAADALLPPRGLIG</sequence>
<dbReference type="PROSITE" id="PS51192">
    <property type="entry name" value="HELICASE_ATP_BIND_1"/>
    <property type="match status" value="1"/>
</dbReference>
<keyword evidence="4" id="KW-0067">ATP-binding</keyword>
<dbReference type="GO" id="GO:0016787">
    <property type="term" value="F:hydrolase activity"/>
    <property type="evidence" value="ECO:0007669"/>
    <property type="project" value="UniProtKB-KW"/>
</dbReference>
<evidence type="ECO:0000259" key="7">
    <source>
        <dbReference type="PROSITE" id="PS51194"/>
    </source>
</evidence>
<feature type="region of interest" description="Disordered" evidence="5">
    <location>
        <begin position="1"/>
        <end position="20"/>
    </location>
</feature>
<evidence type="ECO:0000256" key="4">
    <source>
        <dbReference type="ARBA" id="ARBA00022840"/>
    </source>
</evidence>
<dbReference type="SUPFAM" id="SSF52540">
    <property type="entry name" value="P-loop containing nucleoside triphosphate hydrolases"/>
    <property type="match status" value="1"/>
</dbReference>
<dbReference type="Pfam" id="PF00271">
    <property type="entry name" value="Helicase_C"/>
    <property type="match status" value="1"/>
</dbReference>
<feature type="domain" description="Helicase ATP-binding" evidence="6">
    <location>
        <begin position="243"/>
        <end position="412"/>
    </location>
</feature>
<dbReference type="PROSITE" id="PS51194">
    <property type="entry name" value="HELICASE_CTER"/>
    <property type="match status" value="1"/>
</dbReference>
<feature type="region of interest" description="Disordered" evidence="5">
    <location>
        <begin position="953"/>
        <end position="988"/>
    </location>
</feature>
<dbReference type="InterPro" id="IPR027417">
    <property type="entry name" value="P-loop_NTPase"/>
</dbReference>
<evidence type="ECO:0000256" key="3">
    <source>
        <dbReference type="ARBA" id="ARBA00022806"/>
    </source>
</evidence>
<dbReference type="Gene3D" id="3.40.50.300">
    <property type="entry name" value="P-loop containing nucleotide triphosphate hydrolases"/>
    <property type="match status" value="2"/>
</dbReference>
<keyword evidence="1" id="KW-0547">Nucleotide-binding</keyword>
<protein>
    <submittedName>
        <fullName evidence="8">DEAD/DEAH box helicase domain protein</fullName>
    </submittedName>
</protein>
<evidence type="ECO:0000313" key="8">
    <source>
        <dbReference type="EMBL" id="SNQ48844.1"/>
    </source>
</evidence>
<evidence type="ECO:0000256" key="1">
    <source>
        <dbReference type="ARBA" id="ARBA00022741"/>
    </source>
</evidence>
<reference evidence="8 9" key="1">
    <citation type="submission" date="2017-06" db="EMBL/GenBank/DDBJ databases">
        <authorList>
            <person name="Kim H.J."/>
            <person name="Triplett B.A."/>
        </authorList>
    </citation>
    <scope>NUCLEOTIDE SEQUENCE [LARGE SCALE GENOMIC DNA]</scope>
    <source>
        <strain evidence="8">FRACA_ARgP5</strain>
    </source>
</reference>
<dbReference type="AlphaFoldDB" id="A0A2I2KT44"/>
<dbReference type="PANTHER" id="PTHR47961:SF6">
    <property type="entry name" value="DNA-DIRECTED DNA POLYMERASE"/>
    <property type="match status" value="1"/>
</dbReference>
<dbReference type="GO" id="GO:0004386">
    <property type="term" value="F:helicase activity"/>
    <property type="evidence" value="ECO:0007669"/>
    <property type="project" value="UniProtKB-KW"/>
</dbReference>